<dbReference type="PaxDb" id="589924-Ferp_0351"/>
<dbReference type="GeneID" id="8777849"/>
<reference evidence="6 7" key="2">
    <citation type="journal article" date="2011" name="Stand. Genomic Sci.">
        <title>Complete genome sequence of Ferroglobus placidus AEDII12DO.</title>
        <authorList>
            <person name="Anderson I."/>
            <person name="Risso C."/>
            <person name="Holmes D."/>
            <person name="Lucas S."/>
            <person name="Copeland A."/>
            <person name="Lapidus A."/>
            <person name="Cheng J.F."/>
            <person name="Bruce D."/>
            <person name="Goodwin L."/>
            <person name="Pitluck S."/>
            <person name="Saunders E."/>
            <person name="Brettin T."/>
            <person name="Detter J.C."/>
            <person name="Han C."/>
            <person name="Tapia R."/>
            <person name="Larimer F."/>
            <person name="Land M."/>
            <person name="Hauser L."/>
            <person name="Woyke T."/>
            <person name="Lovley D."/>
            <person name="Kyrpides N."/>
            <person name="Ivanova N."/>
        </authorList>
    </citation>
    <scope>NUCLEOTIDE SEQUENCE [LARGE SCALE GENOMIC DNA]</scope>
    <source>
        <strain evidence="7">DSM 10642 / AEDII12DO</strain>
    </source>
</reference>
<dbReference type="eggNOG" id="arCOG00194">
    <property type="taxonomic scope" value="Archaea"/>
</dbReference>
<dbReference type="PANTHER" id="PTHR42711:SF5">
    <property type="entry name" value="ABC TRANSPORTER ATP-BINDING PROTEIN NATA"/>
    <property type="match status" value="1"/>
</dbReference>
<evidence type="ECO:0000256" key="1">
    <source>
        <dbReference type="ARBA" id="ARBA00005417"/>
    </source>
</evidence>
<name>D3S2K0_FERPA</name>
<dbReference type="HOGENOM" id="CLU_000604_1_2_2"/>
<evidence type="ECO:0000313" key="6">
    <source>
        <dbReference type="EMBL" id="ADC64530.1"/>
    </source>
</evidence>
<proteinExistence type="inferred from homology"/>
<dbReference type="Proteomes" id="UP000002613">
    <property type="component" value="Chromosome"/>
</dbReference>
<keyword evidence="3" id="KW-0547">Nucleotide-binding</keyword>
<dbReference type="PROSITE" id="PS50893">
    <property type="entry name" value="ABC_TRANSPORTER_2"/>
    <property type="match status" value="1"/>
</dbReference>
<evidence type="ECO:0000256" key="3">
    <source>
        <dbReference type="ARBA" id="ARBA00022741"/>
    </source>
</evidence>
<evidence type="ECO:0000259" key="5">
    <source>
        <dbReference type="PROSITE" id="PS50893"/>
    </source>
</evidence>
<dbReference type="EMBL" id="CP001899">
    <property type="protein sequence ID" value="ADC64530.1"/>
    <property type="molecule type" value="Genomic_DNA"/>
</dbReference>
<dbReference type="Pfam" id="PF00005">
    <property type="entry name" value="ABC_tran"/>
    <property type="match status" value="1"/>
</dbReference>
<dbReference type="OrthoDB" id="87732at2157"/>
<sequence>MDVVLRNVVKKFGKFVALHGISFEIRKGEKVALLGPNGAGKTTTVRIISGITKPTSGEVRVAGKDPFRDYEVKKMFGVVSHHTFLYEELTAYENLEFYAKLYEADEGRIAELLKEFGLYERRHELVRNFSRGMKQRLAIARALIHSPKILILDEATTGLDVFGKKELFTILENFDGTILLTTHDLEEAEKTCERALIMSSGRIVFDGSSEDIGSIYKEVLS</sequence>
<dbReference type="RefSeq" id="WP_012964877.1">
    <property type="nucleotide sequence ID" value="NC_013849.1"/>
</dbReference>
<dbReference type="GO" id="GO:0016887">
    <property type="term" value="F:ATP hydrolysis activity"/>
    <property type="evidence" value="ECO:0007669"/>
    <property type="project" value="InterPro"/>
</dbReference>
<dbReference type="Gene3D" id="3.40.50.300">
    <property type="entry name" value="P-loop containing nucleotide triphosphate hydrolases"/>
    <property type="match status" value="1"/>
</dbReference>
<evidence type="ECO:0000313" key="7">
    <source>
        <dbReference type="Proteomes" id="UP000002613"/>
    </source>
</evidence>
<dbReference type="InterPro" id="IPR050763">
    <property type="entry name" value="ABC_transporter_ATP-binding"/>
</dbReference>
<protein>
    <submittedName>
        <fullName evidence="6">ABC transporter related protein</fullName>
    </submittedName>
</protein>
<evidence type="ECO:0000256" key="2">
    <source>
        <dbReference type="ARBA" id="ARBA00022448"/>
    </source>
</evidence>
<dbReference type="STRING" id="589924.Ferp_0351"/>
<dbReference type="PANTHER" id="PTHR42711">
    <property type="entry name" value="ABC TRANSPORTER ATP-BINDING PROTEIN"/>
    <property type="match status" value="1"/>
</dbReference>
<comment type="similarity">
    <text evidence="1">Belongs to the ABC transporter superfamily.</text>
</comment>
<gene>
    <name evidence="6" type="ordered locus">Ferp_0351</name>
</gene>
<dbReference type="SUPFAM" id="SSF52540">
    <property type="entry name" value="P-loop containing nucleoside triphosphate hydrolases"/>
    <property type="match status" value="1"/>
</dbReference>
<accession>D3S2K0</accession>
<dbReference type="InterPro" id="IPR003439">
    <property type="entry name" value="ABC_transporter-like_ATP-bd"/>
</dbReference>
<organism evidence="6 7">
    <name type="scientific">Ferroglobus placidus (strain DSM 10642 / AEDII12DO)</name>
    <dbReference type="NCBI Taxonomy" id="589924"/>
    <lineage>
        <taxon>Archaea</taxon>
        <taxon>Methanobacteriati</taxon>
        <taxon>Methanobacteriota</taxon>
        <taxon>Archaeoglobi</taxon>
        <taxon>Archaeoglobales</taxon>
        <taxon>Archaeoglobaceae</taxon>
        <taxon>Ferroglobus</taxon>
    </lineage>
</organism>
<dbReference type="KEGG" id="fpl:Ferp_0351"/>
<dbReference type="GO" id="GO:0005524">
    <property type="term" value="F:ATP binding"/>
    <property type="evidence" value="ECO:0007669"/>
    <property type="project" value="UniProtKB-KW"/>
</dbReference>
<dbReference type="SMART" id="SM00382">
    <property type="entry name" value="AAA"/>
    <property type="match status" value="1"/>
</dbReference>
<dbReference type="InterPro" id="IPR003593">
    <property type="entry name" value="AAA+_ATPase"/>
</dbReference>
<evidence type="ECO:0000256" key="4">
    <source>
        <dbReference type="ARBA" id="ARBA00022840"/>
    </source>
</evidence>
<dbReference type="InterPro" id="IPR027417">
    <property type="entry name" value="P-loop_NTPase"/>
</dbReference>
<dbReference type="AlphaFoldDB" id="D3S2K0"/>
<reference evidence="7" key="1">
    <citation type="submission" date="2010-02" db="EMBL/GenBank/DDBJ databases">
        <title>Complete sequence of Ferroglobus placidus DSM 10642.</title>
        <authorList>
            <consortium name="US DOE Joint Genome Institute"/>
            <person name="Lucas S."/>
            <person name="Copeland A."/>
            <person name="Lapidus A."/>
            <person name="Cheng J.-F."/>
            <person name="Bruce D."/>
            <person name="Goodwin L."/>
            <person name="Pitluck S."/>
            <person name="Saunders E."/>
            <person name="Brettin T."/>
            <person name="Detter J.C."/>
            <person name="Han C."/>
            <person name="Tapia R."/>
            <person name="Larimer F."/>
            <person name="Land M."/>
            <person name="Hauser L."/>
            <person name="Kyrpides N."/>
            <person name="Ivanova N."/>
            <person name="Holmes D."/>
            <person name="Lovley D."/>
            <person name="Kyrpides N."/>
            <person name="Anderson I.J."/>
            <person name="Woyke T."/>
        </authorList>
    </citation>
    <scope>NUCLEOTIDE SEQUENCE [LARGE SCALE GENOMIC DNA]</scope>
    <source>
        <strain evidence="7">DSM 10642 / AEDII12DO</strain>
    </source>
</reference>
<keyword evidence="2" id="KW-0813">Transport</keyword>
<keyword evidence="7" id="KW-1185">Reference proteome</keyword>
<keyword evidence="4" id="KW-0067">ATP-binding</keyword>
<feature type="domain" description="ABC transporter" evidence="5">
    <location>
        <begin position="3"/>
        <end position="221"/>
    </location>
</feature>